<dbReference type="RefSeq" id="WP_153283222.1">
    <property type="nucleotide sequence ID" value="NZ_CP045644.1"/>
</dbReference>
<dbReference type="EMBL" id="CP045644">
    <property type="protein sequence ID" value="QFZ84601.1"/>
    <property type="molecule type" value="Genomic_DNA"/>
</dbReference>
<dbReference type="AlphaFoldDB" id="A0A5Q0M4P9"/>
<sequence>MRLHPIHYCLILNILTLAGAVGLAFAFSQPLVFIVAILLSNHAMQRFEQDREEGEIDEVVREYEGGGAGFSADLSKR</sequence>
<gene>
    <name evidence="2" type="ORF">GFK26_18405</name>
</gene>
<evidence type="ECO:0000313" key="3">
    <source>
        <dbReference type="Proteomes" id="UP000326780"/>
    </source>
</evidence>
<keyword evidence="1" id="KW-0472">Membrane</keyword>
<keyword evidence="1" id="KW-0812">Transmembrane</keyword>
<proteinExistence type="predicted"/>
<evidence type="ECO:0000256" key="1">
    <source>
        <dbReference type="SAM" id="Phobius"/>
    </source>
</evidence>
<protein>
    <submittedName>
        <fullName evidence="2">Uncharacterized protein</fullName>
    </submittedName>
</protein>
<name>A0A5Q0M4P9_VARPD</name>
<feature type="transmembrane region" description="Helical" evidence="1">
    <location>
        <begin position="12"/>
        <end position="39"/>
    </location>
</feature>
<organism evidence="2 3">
    <name type="scientific">Variovorax paradoxus</name>
    <dbReference type="NCBI Taxonomy" id="34073"/>
    <lineage>
        <taxon>Bacteria</taxon>
        <taxon>Pseudomonadati</taxon>
        <taxon>Pseudomonadota</taxon>
        <taxon>Betaproteobacteria</taxon>
        <taxon>Burkholderiales</taxon>
        <taxon>Comamonadaceae</taxon>
        <taxon>Variovorax</taxon>
    </lineage>
</organism>
<accession>A0A5Q0M4P9</accession>
<keyword evidence="1" id="KW-1133">Transmembrane helix</keyword>
<dbReference type="Proteomes" id="UP000326780">
    <property type="component" value="Chromosome"/>
</dbReference>
<reference evidence="2 3" key="1">
    <citation type="submission" date="2019-10" db="EMBL/GenBank/DDBJ databases">
        <title>Complete genome sequence of Variovorax paradoxus 5C-2.</title>
        <authorList>
            <person name="Gogoleva N.E."/>
            <person name="Balkin A.S."/>
        </authorList>
    </citation>
    <scope>NUCLEOTIDE SEQUENCE [LARGE SCALE GENOMIC DNA]</scope>
    <source>
        <strain evidence="2 3">5C-2</strain>
    </source>
</reference>
<evidence type="ECO:0000313" key="2">
    <source>
        <dbReference type="EMBL" id="QFZ84601.1"/>
    </source>
</evidence>